<accession>A0A0Q9ZBX4</accession>
<evidence type="ECO:0000259" key="4">
    <source>
        <dbReference type="PROSITE" id="PS50042"/>
    </source>
</evidence>
<dbReference type="InterPro" id="IPR036390">
    <property type="entry name" value="WH_DNA-bd_sf"/>
</dbReference>
<feature type="domain" description="HTH crp-type" evidence="5">
    <location>
        <begin position="130"/>
        <end position="198"/>
    </location>
</feature>
<dbReference type="CDD" id="cd00038">
    <property type="entry name" value="CAP_ED"/>
    <property type="match status" value="1"/>
</dbReference>
<dbReference type="PANTHER" id="PTHR24567:SF28">
    <property type="entry name" value="LISTERIOLYSIN REGULATORY PROTEIN"/>
    <property type="match status" value="1"/>
</dbReference>
<keyword evidence="2" id="KW-0238">DNA-binding</keyword>
<dbReference type="PRINTS" id="PR00034">
    <property type="entry name" value="HTHCRP"/>
</dbReference>
<dbReference type="SUPFAM" id="SSF51206">
    <property type="entry name" value="cAMP-binding domain-like"/>
    <property type="match status" value="1"/>
</dbReference>
<dbReference type="InterPro" id="IPR018490">
    <property type="entry name" value="cNMP-bd_dom_sf"/>
</dbReference>
<dbReference type="InterPro" id="IPR014710">
    <property type="entry name" value="RmlC-like_jellyroll"/>
</dbReference>
<evidence type="ECO:0000256" key="1">
    <source>
        <dbReference type="ARBA" id="ARBA00023015"/>
    </source>
</evidence>
<protein>
    <submittedName>
        <fullName evidence="6">Cyclic nucleotide-binding protein</fullName>
    </submittedName>
</protein>
<dbReference type="GO" id="GO:0003677">
    <property type="term" value="F:DNA binding"/>
    <property type="evidence" value="ECO:0007669"/>
    <property type="project" value="UniProtKB-KW"/>
</dbReference>
<dbReference type="SUPFAM" id="SSF46785">
    <property type="entry name" value="Winged helix' DNA-binding domain"/>
    <property type="match status" value="1"/>
</dbReference>
<feature type="domain" description="Cyclic nucleotide-binding" evidence="4">
    <location>
        <begin position="17"/>
        <end position="116"/>
    </location>
</feature>
<evidence type="ECO:0000313" key="7">
    <source>
        <dbReference type="Proteomes" id="UP000051643"/>
    </source>
</evidence>
<dbReference type="EMBL" id="LKTP01000001">
    <property type="protein sequence ID" value="KRG30557.1"/>
    <property type="molecule type" value="Genomic_DNA"/>
</dbReference>
<dbReference type="GO" id="GO:0003700">
    <property type="term" value="F:DNA-binding transcription factor activity"/>
    <property type="evidence" value="ECO:0007669"/>
    <property type="project" value="TreeGrafter"/>
</dbReference>
<name>A0A0Q9ZBX4_9FLAO</name>
<evidence type="ECO:0000256" key="3">
    <source>
        <dbReference type="ARBA" id="ARBA00023163"/>
    </source>
</evidence>
<proteinExistence type="predicted"/>
<dbReference type="OrthoDB" id="667966at2"/>
<dbReference type="Gene3D" id="2.60.120.10">
    <property type="entry name" value="Jelly Rolls"/>
    <property type="match status" value="1"/>
</dbReference>
<dbReference type="RefSeq" id="WP_057480380.1">
    <property type="nucleotide sequence ID" value="NZ_BMWR01000002.1"/>
</dbReference>
<keyword evidence="7" id="KW-1185">Reference proteome</keyword>
<evidence type="ECO:0000259" key="5">
    <source>
        <dbReference type="PROSITE" id="PS51063"/>
    </source>
</evidence>
<sequence length="198" mass="22792">MIEERILLDFGASKEIYHKGDQLFGEGEIALNFFQIISGEIKMNNYNADGKEFIQGLFVDGQSFGEPPLLADVKYPANAEAIKTSEVLKLPKLNFLELLTKHPETHLKLTRTLAKRLFYKAIMVSEISSQDPEHRIIRILDYLKRYVHHIEGEFKFKVNLTRQQIADLTGLRVETVIRAMKGLEKKGEIRIKSGKVYR</sequence>
<dbReference type="PROSITE" id="PS50042">
    <property type="entry name" value="CNMP_BINDING_3"/>
    <property type="match status" value="1"/>
</dbReference>
<dbReference type="PANTHER" id="PTHR24567">
    <property type="entry name" value="CRP FAMILY TRANSCRIPTIONAL REGULATORY PROTEIN"/>
    <property type="match status" value="1"/>
</dbReference>
<dbReference type="GO" id="GO:0005829">
    <property type="term" value="C:cytosol"/>
    <property type="evidence" value="ECO:0007669"/>
    <property type="project" value="TreeGrafter"/>
</dbReference>
<gene>
    <name evidence="6" type="ORF">APR42_01435</name>
</gene>
<dbReference type="Proteomes" id="UP000051643">
    <property type="component" value="Unassembled WGS sequence"/>
</dbReference>
<evidence type="ECO:0000313" key="6">
    <source>
        <dbReference type="EMBL" id="KRG30557.1"/>
    </source>
</evidence>
<dbReference type="AlphaFoldDB" id="A0A0Q9ZBX4"/>
<reference evidence="6" key="1">
    <citation type="submission" date="2015-10" db="EMBL/GenBank/DDBJ databases">
        <title>Draft genome sequence of Salegentibacter mishustinae KCTC 12263.</title>
        <authorList>
            <person name="Lin W."/>
            <person name="Zheng Q."/>
        </authorList>
    </citation>
    <scope>NUCLEOTIDE SEQUENCE [LARGE SCALE GENOMIC DNA]</scope>
    <source>
        <strain evidence="6">KCTC 12263</strain>
    </source>
</reference>
<dbReference type="PROSITE" id="PS51063">
    <property type="entry name" value="HTH_CRP_2"/>
    <property type="match status" value="1"/>
</dbReference>
<dbReference type="Pfam" id="PF13545">
    <property type="entry name" value="HTH_Crp_2"/>
    <property type="match status" value="1"/>
</dbReference>
<dbReference type="InterPro" id="IPR050397">
    <property type="entry name" value="Env_Response_Regulators"/>
</dbReference>
<organism evidence="6 7">
    <name type="scientific">Salegentibacter mishustinae</name>
    <dbReference type="NCBI Taxonomy" id="270918"/>
    <lineage>
        <taxon>Bacteria</taxon>
        <taxon>Pseudomonadati</taxon>
        <taxon>Bacteroidota</taxon>
        <taxon>Flavobacteriia</taxon>
        <taxon>Flavobacteriales</taxon>
        <taxon>Flavobacteriaceae</taxon>
        <taxon>Salegentibacter</taxon>
    </lineage>
</organism>
<dbReference type="STRING" id="270918.APR42_01435"/>
<dbReference type="InterPro" id="IPR012318">
    <property type="entry name" value="HTH_CRP"/>
</dbReference>
<comment type="caution">
    <text evidence="6">The sequence shown here is derived from an EMBL/GenBank/DDBJ whole genome shotgun (WGS) entry which is preliminary data.</text>
</comment>
<keyword evidence="3" id="KW-0804">Transcription</keyword>
<dbReference type="InterPro" id="IPR000595">
    <property type="entry name" value="cNMP-bd_dom"/>
</dbReference>
<dbReference type="Pfam" id="PF00027">
    <property type="entry name" value="cNMP_binding"/>
    <property type="match status" value="1"/>
</dbReference>
<dbReference type="SMART" id="SM00100">
    <property type="entry name" value="cNMP"/>
    <property type="match status" value="1"/>
</dbReference>
<keyword evidence="1" id="KW-0805">Transcription regulation</keyword>
<evidence type="ECO:0000256" key="2">
    <source>
        <dbReference type="ARBA" id="ARBA00023125"/>
    </source>
</evidence>